<accession>A0AAD4C9K8</accession>
<keyword evidence="1" id="KW-1133">Transmembrane helix</keyword>
<dbReference type="Proteomes" id="UP001194468">
    <property type="component" value="Unassembled WGS sequence"/>
</dbReference>
<name>A0AAD4C9K8_BOLED</name>
<dbReference type="EMBL" id="WHUW01000001">
    <property type="protein sequence ID" value="KAF8452900.1"/>
    <property type="molecule type" value="Genomic_DNA"/>
</dbReference>
<organism evidence="3 4">
    <name type="scientific">Boletus edulis BED1</name>
    <dbReference type="NCBI Taxonomy" id="1328754"/>
    <lineage>
        <taxon>Eukaryota</taxon>
        <taxon>Fungi</taxon>
        <taxon>Dikarya</taxon>
        <taxon>Basidiomycota</taxon>
        <taxon>Agaricomycotina</taxon>
        <taxon>Agaricomycetes</taxon>
        <taxon>Agaricomycetidae</taxon>
        <taxon>Boletales</taxon>
        <taxon>Boletineae</taxon>
        <taxon>Boletaceae</taxon>
        <taxon>Boletoideae</taxon>
        <taxon>Boletus</taxon>
    </lineage>
</organism>
<evidence type="ECO:0000259" key="2">
    <source>
        <dbReference type="Pfam" id="PF20151"/>
    </source>
</evidence>
<feature type="domain" description="DUF6533" evidence="2">
    <location>
        <begin position="17"/>
        <end position="61"/>
    </location>
</feature>
<reference evidence="3" key="1">
    <citation type="submission" date="2019-10" db="EMBL/GenBank/DDBJ databases">
        <authorList>
            <consortium name="DOE Joint Genome Institute"/>
            <person name="Kuo A."/>
            <person name="Miyauchi S."/>
            <person name="Kiss E."/>
            <person name="Drula E."/>
            <person name="Kohler A."/>
            <person name="Sanchez-Garcia M."/>
            <person name="Andreopoulos B."/>
            <person name="Barry K.W."/>
            <person name="Bonito G."/>
            <person name="Buee M."/>
            <person name="Carver A."/>
            <person name="Chen C."/>
            <person name="Cichocki N."/>
            <person name="Clum A."/>
            <person name="Culley D."/>
            <person name="Crous P.W."/>
            <person name="Fauchery L."/>
            <person name="Girlanda M."/>
            <person name="Hayes R."/>
            <person name="Keri Z."/>
            <person name="LaButti K."/>
            <person name="Lipzen A."/>
            <person name="Lombard V."/>
            <person name="Magnuson J."/>
            <person name="Maillard F."/>
            <person name="Morin E."/>
            <person name="Murat C."/>
            <person name="Nolan M."/>
            <person name="Ohm R."/>
            <person name="Pangilinan J."/>
            <person name="Pereira M."/>
            <person name="Perotto S."/>
            <person name="Peter M."/>
            <person name="Riley R."/>
            <person name="Sitrit Y."/>
            <person name="Stielow B."/>
            <person name="Szollosi G."/>
            <person name="Zifcakova L."/>
            <person name="Stursova M."/>
            <person name="Spatafora J.W."/>
            <person name="Tedersoo L."/>
            <person name="Vaario L.-M."/>
            <person name="Yamada A."/>
            <person name="Yan M."/>
            <person name="Wang P."/>
            <person name="Xu J."/>
            <person name="Bruns T."/>
            <person name="Baldrian P."/>
            <person name="Vilgalys R."/>
            <person name="Henrissat B."/>
            <person name="Grigoriev I.V."/>
            <person name="Hibbett D."/>
            <person name="Nagy L.G."/>
            <person name="Martin F.M."/>
        </authorList>
    </citation>
    <scope>NUCLEOTIDE SEQUENCE</scope>
    <source>
        <strain evidence="3">BED1</strain>
    </source>
</reference>
<feature type="transmembrane region" description="Helical" evidence="1">
    <location>
        <begin position="51"/>
        <end position="73"/>
    </location>
</feature>
<evidence type="ECO:0000313" key="3">
    <source>
        <dbReference type="EMBL" id="KAF8452900.1"/>
    </source>
</evidence>
<dbReference type="AlphaFoldDB" id="A0AAD4C9K8"/>
<gene>
    <name evidence="3" type="ORF">L210DRAFT_3755841</name>
</gene>
<keyword evidence="1" id="KW-0812">Transmembrane</keyword>
<dbReference type="InterPro" id="IPR045340">
    <property type="entry name" value="DUF6533"/>
</dbReference>
<comment type="caution">
    <text evidence="3">The sequence shown here is derived from an EMBL/GenBank/DDBJ whole genome shotgun (WGS) entry which is preliminary data.</text>
</comment>
<feature type="transmembrane region" description="Helical" evidence="1">
    <location>
        <begin position="213"/>
        <end position="233"/>
    </location>
</feature>
<feature type="transmembrane region" description="Helical" evidence="1">
    <location>
        <begin position="85"/>
        <end position="104"/>
    </location>
</feature>
<protein>
    <recommendedName>
        <fullName evidence="2">DUF6533 domain-containing protein</fullName>
    </recommendedName>
</protein>
<proteinExistence type="predicted"/>
<feature type="transmembrane region" description="Helical" evidence="1">
    <location>
        <begin position="12"/>
        <end position="31"/>
    </location>
</feature>
<evidence type="ECO:0000313" key="4">
    <source>
        <dbReference type="Proteomes" id="UP001194468"/>
    </source>
</evidence>
<keyword evidence="4" id="KW-1185">Reference proteome</keyword>
<dbReference type="Pfam" id="PF20151">
    <property type="entry name" value="DUF6533"/>
    <property type="match status" value="1"/>
</dbReference>
<feature type="transmembrane region" description="Helical" evidence="1">
    <location>
        <begin position="184"/>
        <end position="201"/>
    </location>
</feature>
<reference evidence="3" key="2">
    <citation type="journal article" date="2020" name="Nat. Commun.">
        <title>Large-scale genome sequencing of mycorrhizal fungi provides insights into the early evolution of symbiotic traits.</title>
        <authorList>
            <person name="Miyauchi S."/>
            <person name="Kiss E."/>
            <person name="Kuo A."/>
            <person name="Drula E."/>
            <person name="Kohler A."/>
            <person name="Sanchez-Garcia M."/>
            <person name="Morin E."/>
            <person name="Andreopoulos B."/>
            <person name="Barry K.W."/>
            <person name="Bonito G."/>
            <person name="Buee M."/>
            <person name="Carver A."/>
            <person name="Chen C."/>
            <person name="Cichocki N."/>
            <person name="Clum A."/>
            <person name="Culley D."/>
            <person name="Crous P.W."/>
            <person name="Fauchery L."/>
            <person name="Girlanda M."/>
            <person name="Hayes R.D."/>
            <person name="Keri Z."/>
            <person name="LaButti K."/>
            <person name="Lipzen A."/>
            <person name="Lombard V."/>
            <person name="Magnuson J."/>
            <person name="Maillard F."/>
            <person name="Murat C."/>
            <person name="Nolan M."/>
            <person name="Ohm R.A."/>
            <person name="Pangilinan J."/>
            <person name="Pereira M.F."/>
            <person name="Perotto S."/>
            <person name="Peter M."/>
            <person name="Pfister S."/>
            <person name="Riley R."/>
            <person name="Sitrit Y."/>
            <person name="Stielow J.B."/>
            <person name="Szollosi G."/>
            <person name="Zifcakova L."/>
            <person name="Stursova M."/>
            <person name="Spatafora J.W."/>
            <person name="Tedersoo L."/>
            <person name="Vaario L.M."/>
            <person name="Yamada A."/>
            <person name="Yan M."/>
            <person name="Wang P."/>
            <person name="Xu J."/>
            <person name="Bruns T."/>
            <person name="Baldrian P."/>
            <person name="Vilgalys R."/>
            <person name="Dunand C."/>
            <person name="Henrissat B."/>
            <person name="Grigoriev I.V."/>
            <person name="Hibbett D."/>
            <person name="Nagy L.G."/>
            <person name="Martin F.M."/>
        </authorList>
    </citation>
    <scope>NUCLEOTIDE SEQUENCE</scope>
    <source>
        <strain evidence="3">BED1</strain>
    </source>
</reference>
<sequence length="339" mass="38779">MSSDIQSALELIVLNNYLSVLTVTAVVYDYILTFSREVEYIWLRPWTWVSTMFVVVRYIGLCWIMTNAFVMMISRVYAMWNRSRTILSILLLIYVPQTISSIILDGIYNNPNTRTTVTVVQFLDFSFCSFSFINTPATLRVYRAVPRFVLSSELVILAVLQTLKQSFEMYKATKQWQPNRYMQKLVGDGILYFFVNVLYQVDTLALFTAPSDIVFLNVFLCIPFYTLIPRFIISIRELYDHDIRGRFHIDTGFGLRSRSNPGLDTTVSAMVFVGGDQGPEVEGGTDNPGNLELGIVGRRLSHWGQGVGCIRALEDRAEWYLIFISGGSASELHMQFLFL</sequence>
<evidence type="ECO:0000256" key="1">
    <source>
        <dbReference type="SAM" id="Phobius"/>
    </source>
</evidence>
<keyword evidence="1" id="KW-0472">Membrane</keyword>